<keyword evidence="2" id="KW-0732">Signal</keyword>
<feature type="compositionally biased region" description="Basic and acidic residues" evidence="1">
    <location>
        <begin position="211"/>
        <end position="223"/>
    </location>
</feature>
<evidence type="ECO:0000256" key="2">
    <source>
        <dbReference type="SAM" id="SignalP"/>
    </source>
</evidence>
<gene>
    <name evidence="3" type="ORF">QO001_001756</name>
</gene>
<feature type="compositionally biased region" description="Low complexity" evidence="1">
    <location>
        <begin position="198"/>
        <end position="210"/>
    </location>
</feature>
<sequence>MSENRLASRARRATTRALCAALVSGSALLALCHGASAQFAFEDEILPPRVIAWRLADRGFSGVSRPRFDGRVYVVDAVSPTGVPMRLFVDPAAGAIVGRQRLGAPESYARLERPAPGFGWTEEDAAPRRILRPATPDDVPPPAARPLRRANPEALRPDANPDGLNPDGRARPDAPRKVARAAQPGRQPEAKPALRTTPEAPAPKIAPAEAAKADPVDAAKPDTKSAAIEKAPEANPAPANAAPAKPASGAVAEAPKPAAQDWKDPPPDKKPVRIIGGATIVPGPSEKETSAAQ</sequence>
<accession>A0AAJ1TUL1</accession>
<dbReference type="EMBL" id="JAUSWL010000002">
    <property type="protein sequence ID" value="MDQ0542838.1"/>
    <property type="molecule type" value="Genomic_DNA"/>
</dbReference>
<dbReference type="RefSeq" id="WP_230366908.1">
    <property type="nucleotide sequence ID" value="NZ_JAJALK010000008.1"/>
</dbReference>
<feature type="region of interest" description="Disordered" evidence="1">
    <location>
        <begin position="112"/>
        <end position="293"/>
    </location>
</feature>
<proteinExistence type="predicted"/>
<name>A0AAJ1TUL1_9HYPH</name>
<protein>
    <recommendedName>
        <fullName evidence="5">PepSY domain-containing protein</fullName>
    </recommendedName>
</protein>
<dbReference type="AlphaFoldDB" id="A0AAJ1TUL1"/>
<evidence type="ECO:0000313" key="4">
    <source>
        <dbReference type="Proteomes" id="UP001223420"/>
    </source>
</evidence>
<feature type="chain" id="PRO_5042521696" description="PepSY domain-containing protein" evidence="2">
    <location>
        <begin position="30"/>
        <end position="293"/>
    </location>
</feature>
<dbReference type="Proteomes" id="UP001223420">
    <property type="component" value="Unassembled WGS sequence"/>
</dbReference>
<feature type="compositionally biased region" description="Low complexity" evidence="1">
    <location>
        <begin position="226"/>
        <end position="260"/>
    </location>
</feature>
<organism evidence="3 4">
    <name type="scientific">Methylobacterium brachiatum</name>
    <dbReference type="NCBI Taxonomy" id="269660"/>
    <lineage>
        <taxon>Bacteria</taxon>
        <taxon>Pseudomonadati</taxon>
        <taxon>Pseudomonadota</taxon>
        <taxon>Alphaproteobacteria</taxon>
        <taxon>Hyphomicrobiales</taxon>
        <taxon>Methylobacteriaceae</taxon>
        <taxon>Methylobacterium</taxon>
    </lineage>
</organism>
<feature type="signal peptide" evidence="2">
    <location>
        <begin position="1"/>
        <end position="29"/>
    </location>
</feature>
<reference evidence="3" key="1">
    <citation type="submission" date="2023-07" db="EMBL/GenBank/DDBJ databases">
        <title>Genomic Encyclopedia of Type Strains, Phase IV (KMG-IV): sequencing the most valuable type-strain genomes for metagenomic binning, comparative biology and taxonomic classification.</title>
        <authorList>
            <person name="Goeker M."/>
        </authorList>
    </citation>
    <scope>NUCLEOTIDE SEQUENCE</scope>
    <source>
        <strain evidence="3">DSM 19569</strain>
    </source>
</reference>
<evidence type="ECO:0000313" key="3">
    <source>
        <dbReference type="EMBL" id="MDQ0542838.1"/>
    </source>
</evidence>
<feature type="compositionally biased region" description="Basic and acidic residues" evidence="1">
    <location>
        <begin position="261"/>
        <end position="271"/>
    </location>
</feature>
<evidence type="ECO:0000256" key="1">
    <source>
        <dbReference type="SAM" id="MobiDB-lite"/>
    </source>
</evidence>
<evidence type="ECO:0008006" key="5">
    <source>
        <dbReference type="Google" id="ProtNLM"/>
    </source>
</evidence>
<comment type="caution">
    <text evidence="3">The sequence shown here is derived from an EMBL/GenBank/DDBJ whole genome shotgun (WGS) entry which is preliminary data.</text>
</comment>